<feature type="transmembrane region" description="Helical" evidence="1">
    <location>
        <begin position="207"/>
        <end position="227"/>
    </location>
</feature>
<accession>A0A9P2WPZ4</accession>
<protein>
    <submittedName>
        <fullName evidence="2">Uncharacterized protein</fullName>
    </submittedName>
</protein>
<dbReference type="AlphaFoldDB" id="A0A9P2WPZ4"/>
<feature type="transmembrane region" description="Helical" evidence="1">
    <location>
        <begin position="72"/>
        <end position="95"/>
    </location>
</feature>
<sequence length="607" mass="65015">MLAGAALIALTLGLRAWVLRHAYFIEDDFLFVADAAASPLTFDYLTSLHKGHFMPGAKLLVAVLTALSPYNWTLAAGTMLALHGAAAAATFRLLGEVWGWRWAILAPLAVAVCAPLTVPVLAWWSAALNAIPFQLATALALLWTVRYLRHGRERDAWLAAAAVVGGMAFSVKALLLPLLLFAVAVAFHTPGPLTWAPSAALRARPRFWTGMGALFLGYLVVYMSRPADAEGAGVPALKAALGQARRLLLETFPVGAVGGPFSWGPVTPAGGLLQPHPALVAAAWTVLAAMVGVSLLHRPRWAWRAWALLVGYLVCVDLVPTLVARGRYHELVGYDPRYVADAALVFAFCVAWAFLAPRWEESAAQRPVRQRIRLPRRLLRGTAAGATAGFVAAASVSTAAYADTLSGDRVHWYLDTVRASLAAIPEEAGVFPRPVPEDIVLPWNGHRRFSSFLLSPLAGDDAERIADPQPAALPMVLNDAGFLVVAEPAPDSVFLGPPDDGECVETLDGQVLHQVSTFGHPGHVLGLSYVSDRDAETTVGLDTVTQTTVLPAAPYGGSWYVPLTGKGQTLVIKVPDEVCLTWVTFGELVPSVEGNPWEQEDLEEKTE</sequence>
<keyword evidence="1" id="KW-0812">Transmembrane</keyword>
<feature type="transmembrane region" description="Helical" evidence="1">
    <location>
        <begin position="338"/>
        <end position="357"/>
    </location>
</feature>
<feature type="transmembrane region" description="Helical" evidence="1">
    <location>
        <begin position="160"/>
        <end position="187"/>
    </location>
</feature>
<feature type="transmembrane region" description="Helical" evidence="1">
    <location>
        <begin position="378"/>
        <end position="401"/>
    </location>
</feature>
<feature type="transmembrane region" description="Helical" evidence="1">
    <location>
        <begin position="278"/>
        <end position="296"/>
    </location>
</feature>
<proteinExistence type="predicted"/>
<keyword evidence="1" id="KW-0472">Membrane</keyword>
<evidence type="ECO:0000256" key="1">
    <source>
        <dbReference type="SAM" id="Phobius"/>
    </source>
</evidence>
<feature type="transmembrane region" description="Helical" evidence="1">
    <location>
        <begin position="102"/>
        <end position="124"/>
    </location>
</feature>
<comment type="caution">
    <text evidence="2">The sequence shown here is derived from an EMBL/GenBank/DDBJ whole genome shotgun (WGS) entry which is preliminary data.</text>
</comment>
<name>A0A9P2WPZ4_THEFU</name>
<keyword evidence="1" id="KW-1133">Transmembrane helix</keyword>
<evidence type="ECO:0000313" key="3">
    <source>
        <dbReference type="Proteomes" id="UP000014184"/>
    </source>
</evidence>
<evidence type="ECO:0000313" key="2">
    <source>
        <dbReference type="EMBL" id="EOR70489.1"/>
    </source>
</evidence>
<organism evidence="2 3">
    <name type="scientific">Thermobifida fusca TM51</name>
    <dbReference type="NCBI Taxonomy" id="1169414"/>
    <lineage>
        <taxon>Bacteria</taxon>
        <taxon>Bacillati</taxon>
        <taxon>Actinomycetota</taxon>
        <taxon>Actinomycetes</taxon>
        <taxon>Streptosporangiales</taxon>
        <taxon>Nocardiopsidaceae</taxon>
        <taxon>Thermobifida</taxon>
    </lineage>
</organism>
<keyword evidence="3" id="KW-1185">Reference proteome</keyword>
<reference evidence="2 3" key="1">
    <citation type="journal article" date="2013" name="Genome Announc.">
        <title>Draft Genome Sequence of the Lignocellulose Decomposer Thermobifida fusca Strain TM51.</title>
        <authorList>
            <person name="Toth A."/>
            <person name="Barna T."/>
            <person name="Nagy I."/>
            <person name="Horvath B."/>
            <person name="Nagy I."/>
            <person name="Tancsics A."/>
            <person name="Kriszt B."/>
            <person name="Baka E."/>
            <person name="Fekete C."/>
            <person name="Kukolya J."/>
        </authorList>
    </citation>
    <scope>NUCLEOTIDE SEQUENCE [LARGE SCALE GENOMIC DNA]</scope>
    <source>
        <strain evidence="2 3">TM51</strain>
    </source>
</reference>
<dbReference type="EMBL" id="AOSG01000071">
    <property type="protein sequence ID" value="EOR70489.1"/>
    <property type="molecule type" value="Genomic_DNA"/>
</dbReference>
<feature type="transmembrane region" description="Helical" evidence="1">
    <location>
        <begin position="303"/>
        <end position="323"/>
    </location>
</feature>
<gene>
    <name evidence="2" type="ORF">TM51_12648</name>
</gene>
<dbReference type="Proteomes" id="UP000014184">
    <property type="component" value="Unassembled WGS sequence"/>
</dbReference>
<feature type="transmembrane region" description="Helical" evidence="1">
    <location>
        <begin position="130"/>
        <end position="148"/>
    </location>
</feature>
<feature type="transmembrane region" description="Helical" evidence="1">
    <location>
        <begin position="247"/>
        <end position="266"/>
    </location>
</feature>